<dbReference type="GeneID" id="78249210"/>
<dbReference type="NCBIfam" id="TIGR01161">
    <property type="entry name" value="purK"/>
    <property type="match status" value="1"/>
</dbReference>
<dbReference type="EC" id="6.3.4.18" evidence="4 5"/>
<dbReference type="InterPro" id="IPR005875">
    <property type="entry name" value="PurK"/>
</dbReference>
<feature type="binding site" evidence="4">
    <location>
        <begin position="177"/>
        <end position="180"/>
    </location>
    <ligand>
        <name>ATP</name>
        <dbReference type="ChEBI" id="CHEBI:30616"/>
    </ligand>
</feature>
<comment type="function">
    <text evidence="4">Catalyzes the ATP-dependent conversion of 5-aminoimidazole ribonucleotide (AIR) and HCO(3)(-) to N5-carboxyaminoimidazole ribonucleotide (N5-CAIR).</text>
</comment>
<dbReference type="RefSeq" id="WP_020975654.1">
    <property type="nucleotide sequence ID" value="NC_022198.1"/>
</dbReference>
<dbReference type="InterPro" id="IPR013815">
    <property type="entry name" value="ATP_grasp_subdomain_1"/>
</dbReference>
<dbReference type="Gene3D" id="3.30.470.20">
    <property type="entry name" value="ATP-grasp fold, B domain"/>
    <property type="match status" value="1"/>
</dbReference>
<comment type="similarity">
    <text evidence="4 5">Belongs to the PurK/PurT family.</text>
</comment>
<dbReference type="STRING" id="1348662.CARG_01725"/>
<dbReference type="HOGENOM" id="CLU_011534_0_2_11"/>
<dbReference type="SUPFAM" id="SSF52440">
    <property type="entry name" value="PreATP-grasp domain"/>
    <property type="match status" value="1"/>
</dbReference>
<dbReference type="SUPFAM" id="SSF56059">
    <property type="entry name" value="Glutathione synthetase ATP-binding domain-like"/>
    <property type="match status" value="1"/>
</dbReference>
<evidence type="ECO:0000256" key="5">
    <source>
        <dbReference type="RuleBase" id="RU361200"/>
    </source>
</evidence>
<dbReference type="GO" id="GO:0004638">
    <property type="term" value="F:phosphoribosylaminoimidazole carboxylase activity"/>
    <property type="evidence" value="ECO:0007669"/>
    <property type="project" value="InterPro"/>
</dbReference>
<dbReference type="InterPro" id="IPR054350">
    <property type="entry name" value="PurT/PurK_preATP-grasp"/>
</dbReference>
<reference evidence="7 8" key="1">
    <citation type="journal article" date="2013" name="Genome Announc.">
        <title>Whole-Genome Sequence of the Clinical Strain Corynebacterium argentoratense DSM 44202, Isolated from a Human Throat Specimen.</title>
        <authorList>
            <person name="Bomholt C."/>
            <person name="Glaub A."/>
            <person name="Gravermann K."/>
            <person name="Albersmeier A."/>
            <person name="Brinkrolf K."/>
            <person name="Ruckert C."/>
            <person name="Tauch A."/>
        </authorList>
    </citation>
    <scope>NUCLEOTIDE SEQUENCE [LARGE SCALE GENOMIC DNA]</scope>
    <source>
        <strain evidence="7">DSM 44202</strain>
    </source>
</reference>
<protein>
    <recommendedName>
        <fullName evidence="4 5">N5-carboxyaminoimidazole ribonucleotide synthase</fullName>
        <shortName evidence="4 5">N5-CAIR synthase</shortName>
        <ecNumber evidence="4 5">6.3.4.18</ecNumber>
    </recommendedName>
    <alternativeName>
        <fullName evidence="4 5">5-(carboxyamino)imidazole ribonucleotide synthetase</fullName>
    </alternativeName>
</protein>
<comment type="subunit">
    <text evidence="4 5">Homodimer.</text>
</comment>
<proteinExistence type="inferred from homology"/>
<dbReference type="AlphaFoldDB" id="U3GX15"/>
<dbReference type="OrthoDB" id="9804625at2"/>
<feature type="binding site" evidence="4">
    <location>
        <position position="141"/>
    </location>
    <ligand>
        <name>ATP</name>
        <dbReference type="ChEBI" id="CHEBI:30616"/>
    </ligand>
</feature>
<comment type="caution">
    <text evidence="4">Lacks conserved residue(s) required for the propagation of feature annotation.</text>
</comment>
<feature type="domain" description="ATP-grasp" evidence="6">
    <location>
        <begin position="105"/>
        <end position="307"/>
    </location>
</feature>
<dbReference type="SUPFAM" id="SSF51246">
    <property type="entry name" value="Rudiment single hybrid motif"/>
    <property type="match status" value="1"/>
</dbReference>
<dbReference type="GO" id="GO:0005829">
    <property type="term" value="C:cytosol"/>
    <property type="evidence" value="ECO:0007669"/>
    <property type="project" value="TreeGrafter"/>
</dbReference>
<dbReference type="PATRIC" id="fig|1348662.3.peg.338"/>
<dbReference type="GO" id="GO:0006189">
    <property type="term" value="P:'de novo' IMP biosynthetic process"/>
    <property type="evidence" value="ECO:0007669"/>
    <property type="project" value="UniProtKB-UniRule"/>
</dbReference>
<dbReference type="PROSITE" id="PS50975">
    <property type="entry name" value="ATP_GRASP"/>
    <property type="match status" value="1"/>
</dbReference>
<evidence type="ECO:0000256" key="2">
    <source>
        <dbReference type="ARBA" id="ARBA00022755"/>
    </source>
</evidence>
<dbReference type="NCBIfam" id="NF004679">
    <property type="entry name" value="PRK06019.1-5"/>
    <property type="match status" value="1"/>
</dbReference>
<accession>U3GX15</accession>
<dbReference type="InterPro" id="IPR003135">
    <property type="entry name" value="ATP-grasp_carboxylate-amine"/>
</dbReference>
<comment type="function">
    <text evidence="5">Catalyzes the ATP-dependent conversion of 5-aminoimidazole ribonucleotide (AIR) and HCO(3)- to N5-carboxyaminoimidazole ribonucleotide (N5-CAIR).</text>
</comment>
<feature type="binding site" evidence="4">
    <location>
        <position position="185"/>
    </location>
    <ligand>
        <name>ATP</name>
        <dbReference type="ChEBI" id="CHEBI:30616"/>
    </ligand>
</feature>
<dbReference type="Pfam" id="PF17769">
    <property type="entry name" value="PurK_C"/>
    <property type="match status" value="1"/>
</dbReference>
<dbReference type="PANTHER" id="PTHR11609:SF5">
    <property type="entry name" value="PHOSPHORIBOSYLAMINOIMIDAZOLE CARBOXYLASE"/>
    <property type="match status" value="1"/>
</dbReference>
<evidence type="ECO:0000313" key="7">
    <source>
        <dbReference type="EMBL" id="AGU14516.1"/>
    </source>
</evidence>
<evidence type="ECO:0000256" key="1">
    <source>
        <dbReference type="ARBA" id="ARBA00022741"/>
    </source>
</evidence>
<comment type="pathway">
    <text evidence="4 5">Purine metabolism; IMP biosynthesis via de novo pathway; 5-amino-1-(5-phospho-D-ribosyl)imidazole-4-carboxylate from 5-amino-1-(5-phospho-D-ribosyl)imidazole (N5-CAIR route): step 1/2.</text>
</comment>
<evidence type="ECO:0000313" key="8">
    <source>
        <dbReference type="Proteomes" id="UP000016943"/>
    </source>
</evidence>
<keyword evidence="4 5" id="KW-0436">Ligase</keyword>
<dbReference type="GO" id="GO:0046872">
    <property type="term" value="F:metal ion binding"/>
    <property type="evidence" value="ECO:0007669"/>
    <property type="project" value="InterPro"/>
</dbReference>
<dbReference type="PANTHER" id="PTHR11609">
    <property type="entry name" value="PURINE BIOSYNTHESIS PROTEIN 6/7, PUR6/7"/>
    <property type="match status" value="1"/>
</dbReference>
<dbReference type="GO" id="GO:0005524">
    <property type="term" value="F:ATP binding"/>
    <property type="evidence" value="ECO:0007669"/>
    <property type="project" value="UniProtKB-UniRule"/>
</dbReference>
<name>U3GX15_9CORY</name>
<dbReference type="InterPro" id="IPR011761">
    <property type="entry name" value="ATP-grasp"/>
</dbReference>
<dbReference type="KEGG" id="caz:CARG_01725"/>
<dbReference type="Pfam" id="PF02222">
    <property type="entry name" value="ATP-grasp"/>
    <property type="match status" value="1"/>
</dbReference>
<dbReference type="InterPro" id="IPR011054">
    <property type="entry name" value="Rudment_hybrid_motif"/>
</dbReference>
<dbReference type="GO" id="GO:0034028">
    <property type="term" value="F:5-(carboxyamino)imidazole ribonucleotide synthase activity"/>
    <property type="evidence" value="ECO:0007669"/>
    <property type="project" value="UniProtKB-UniRule"/>
</dbReference>
<dbReference type="Pfam" id="PF22660">
    <property type="entry name" value="RS_preATP-grasp-like"/>
    <property type="match status" value="1"/>
</dbReference>
<dbReference type="InterPro" id="IPR016185">
    <property type="entry name" value="PreATP-grasp_dom_sf"/>
</dbReference>
<evidence type="ECO:0000256" key="3">
    <source>
        <dbReference type="ARBA" id="ARBA00022840"/>
    </source>
</evidence>
<dbReference type="UniPathway" id="UPA00074">
    <property type="reaction ID" value="UER00942"/>
</dbReference>
<keyword evidence="2 4" id="KW-0658">Purine biosynthesis</keyword>
<keyword evidence="3 4" id="KW-0067">ATP-binding</keyword>
<dbReference type="Gene3D" id="3.40.50.20">
    <property type="match status" value="1"/>
</dbReference>
<dbReference type="Proteomes" id="UP000016943">
    <property type="component" value="Chromosome"/>
</dbReference>
<dbReference type="eggNOG" id="COG0026">
    <property type="taxonomic scope" value="Bacteria"/>
</dbReference>
<gene>
    <name evidence="4 5" type="primary">purK</name>
    <name evidence="7" type="ORF">CARG_01725</name>
</gene>
<keyword evidence="1 4" id="KW-0547">Nucleotide-binding</keyword>
<feature type="binding site" evidence="4">
    <location>
        <position position="101"/>
    </location>
    <ligand>
        <name>ATP</name>
        <dbReference type="ChEBI" id="CHEBI:30616"/>
    </ligand>
</feature>
<keyword evidence="8" id="KW-1185">Reference proteome</keyword>
<dbReference type="HAMAP" id="MF_01928">
    <property type="entry name" value="PurK"/>
    <property type="match status" value="1"/>
</dbReference>
<feature type="binding site" evidence="4">
    <location>
        <begin position="277"/>
        <end position="278"/>
    </location>
    <ligand>
        <name>ATP</name>
        <dbReference type="ChEBI" id="CHEBI:30616"/>
    </ligand>
</feature>
<organism evidence="7 8">
    <name type="scientific">Corynebacterium argentoratense DSM 44202</name>
    <dbReference type="NCBI Taxonomy" id="1348662"/>
    <lineage>
        <taxon>Bacteria</taxon>
        <taxon>Bacillati</taxon>
        <taxon>Actinomycetota</taxon>
        <taxon>Actinomycetes</taxon>
        <taxon>Mycobacteriales</taxon>
        <taxon>Corynebacteriaceae</taxon>
        <taxon>Corynebacterium</taxon>
    </lineage>
</organism>
<evidence type="ECO:0000259" key="6">
    <source>
        <dbReference type="PROSITE" id="PS50975"/>
    </source>
</evidence>
<dbReference type="EMBL" id="CP006365">
    <property type="protein sequence ID" value="AGU14516.1"/>
    <property type="molecule type" value="Genomic_DNA"/>
</dbReference>
<sequence>MTNVTVIGDGQLARMMQPAAIELGITLRVLAGSPDASAAQVIPEVIHGDYTSLEDLQRAAEDTDAVTFDHEHVPTEHLRALQSAGINVHPGPDALIYAQDKLLMRERLRELGAPVPEFAAINSIDDALAFSAQVGGQVCLKARRGGYDGKGVWFPEGADIVSLVGELLDAGTPLMAERKVDLARELSALCARSATGEVRSWPVADSVQKDGVCFTAQAPAAALPQPWISERLGSDAPAGTGLEALTELAEYIATSLGVTGVLAVELFQEKDGRVLVNELAMRPHNTGHWTQDGSVTSQFEQHLRAVLGWPLGDTSLLAPTVVMANTLGDTQGARDVMNLYPDVKVHVYGKQARPGRKVGHVNLCGTDPDATLQRATEAAAIVVGGINDAQGRN</sequence>
<evidence type="ECO:0000256" key="4">
    <source>
        <dbReference type="HAMAP-Rule" id="MF_01928"/>
    </source>
</evidence>
<dbReference type="InterPro" id="IPR040686">
    <property type="entry name" value="PurK_C"/>
</dbReference>
<comment type="catalytic activity">
    <reaction evidence="4 5">
        <text>5-amino-1-(5-phospho-beta-D-ribosyl)imidazole + hydrogencarbonate + ATP = 5-carboxyamino-1-(5-phospho-D-ribosyl)imidazole + ADP + phosphate + 2 H(+)</text>
        <dbReference type="Rhea" id="RHEA:19317"/>
        <dbReference type="ChEBI" id="CHEBI:15378"/>
        <dbReference type="ChEBI" id="CHEBI:17544"/>
        <dbReference type="ChEBI" id="CHEBI:30616"/>
        <dbReference type="ChEBI" id="CHEBI:43474"/>
        <dbReference type="ChEBI" id="CHEBI:58730"/>
        <dbReference type="ChEBI" id="CHEBI:137981"/>
        <dbReference type="ChEBI" id="CHEBI:456216"/>
        <dbReference type="EC" id="6.3.4.18"/>
    </reaction>
</comment>
<dbReference type="Gene3D" id="3.30.1490.20">
    <property type="entry name" value="ATP-grasp fold, A domain"/>
    <property type="match status" value="1"/>
</dbReference>
<dbReference type="NCBIfam" id="NF004680">
    <property type="entry name" value="PRK06019.1-6"/>
    <property type="match status" value="1"/>
</dbReference>